<comment type="caution">
    <text evidence="2">The sequence shown here is derived from an EMBL/GenBank/DDBJ whole genome shotgun (WGS) entry which is preliminary data.</text>
</comment>
<dbReference type="EMBL" id="MLJW01005147">
    <property type="protein sequence ID" value="OIQ68716.1"/>
    <property type="molecule type" value="Genomic_DNA"/>
</dbReference>
<proteinExistence type="predicted"/>
<name>A0A1J5PM99_9ZZZZ</name>
<protein>
    <submittedName>
        <fullName evidence="2">Uncharacterized protein</fullName>
    </submittedName>
</protein>
<reference evidence="2" key="1">
    <citation type="submission" date="2016-10" db="EMBL/GenBank/DDBJ databases">
        <title>Sequence of Gallionella enrichment culture.</title>
        <authorList>
            <person name="Poehlein A."/>
            <person name="Muehling M."/>
            <person name="Daniel R."/>
        </authorList>
    </citation>
    <scope>NUCLEOTIDE SEQUENCE</scope>
</reference>
<evidence type="ECO:0000313" key="2">
    <source>
        <dbReference type="EMBL" id="OIQ68716.1"/>
    </source>
</evidence>
<accession>A0A1J5PM99</accession>
<feature type="region of interest" description="Disordered" evidence="1">
    <location>
        <begin position="35"/>
        <end position="89"/>
    </location>
</feature>
<feature type="compositionally biased region" description="Basic and acidic residues" evidence="1">
    <location>
        <begin position="43"/>
        <end position="54"/>
    </location>
</feature>
<dbReference type="AlphaFoldDB" id="A0A1J5PM99"/>
<sequence length="219" mass="24935">MPYRVANQRQHADAEGQIGLRGLEQTGAANFGNAVRAMGEPDGVDHDQRDDLLKRDRHHRKVMPAEPKRRHAEQRAGQQRDHASAGKAQPVTEMVVRRAKPDGVGAQTEKCRLREIDLPAKAEHDRKPEHRDRKGGRLHQDVVNIAVELHRGGERHDDGRAREIRQVTQQHRFCARRRHSHRHVFARGAHAFSATRSPKMPWGRNTRNATSTRKAKPSL</sequence>
<gene>
    <name evidence="2" type="ORF">GALL_496890</name>
</gene>
<evidence type="ECO:0000256" key="1">
    <source>
        <dbReference type="SAM" id="MobiDB-lite"/>
    </source>
</evidence>
<feature type="region of interest" description="Disordered" evidence="1">
    <location>
        <begin position="188"/>
        <end position="219"/>
    </location>
</feature>
<feature type="compositionally biased region" description="Basic residues" evidence="1">
    <location>
        <begin position="55"/>
        <end position="72"/>
    </location>
</feature>
<organism evidence="2">
    <name type="scientific">mine drainage metagenome</name>
    <dbReference type="NCBI Taxonomy" id="410659"/>
    <lineage>
        <taxon>unclassified sequences</taxon>
        <taxon>metagenomes</taxon>
        <taxon>ecological metagenomes</taxon>
    </lineage>
</organism>